<feature type="compositionally biased region" description="Basic and acidic residues" evidence="1">
    <location>
        <begin position="23"/>
        <end position="49"/>
    </location>
</feature>
<dbReference type="AlphaFoldDB" id="A0A086QWU1"/>
<protein>
    <submittedName>
        <fullName evidence="2">Uncharacterized protein</fullName>
    </submittedName>
</protein>
<dbReference type="Proteomes" id="UP000028821">
    <property type="component" value="Unassembled WGS sequence"/>
</dbReference>
<evidence type="ECO:0000313" key="2">
    <source>
        <dbReference type="EMBL" id="KFH17073.1"/>
    </source>
</evidence>
<sequence length="99" mass="11740">KLEEERMKVLYRTELNEQLGQAKAEREEEKRRTEEETEARKREEQRIDHALEQEKARQATLEKAVNNMRKQQKEAMDATLAKRTAVKPAAVVAPWDREH</sequence>
<feature type="non-terminal residue" evidence="2">
    <location>
        <position position="1"/>
    </location>
</feature>
<reference evidence="2 3" key="1">
    <citation type="submission" date="2014-04" db="EMBL/GenBank/DDBJ databases">
        <authorList>
            <person name="Sibley D."/>
            <person name="Venepally P."/>
            <person name="Karamycheva S."/>
            <person name="Hadjithomas M."/>
            <person name="Khan A."/>
            <person name="Brunk B."/>
            <person name="Roos D."/>
            <person name="Caler E."/>
            <person name="Lorenzi H."/>
        </authorList>
    </citation>
    <scope>NUCLEOTIDE SEQUENCE [LARGE SCALE GENOMIC DNA]</scope>
    <source>
        <strain evidence="2 3">MAS</strain>
    </source>
</reference>
<organism evidence="2 3">
    <name type="scientific">Toxoplasma gondii MAS</name>
    <dbReference type="NCBI Taxonomy" id="943118"/>
    <lineage>
        <taxon>Eukaryota</taxon>
        <taxon>Sar</taxon>
        <taxon>Alveolata</taxon>
        <taxon>Apicomplexa</taxon>
        <taxon>Conoidasida</taxon>
        <taxon>Coccidia</taxon>
        <taxon>Eucoccidiorida</taxon>
        <taxon>Eimeriorina</taxon>
        <taxon>Sarcocystidae</taxon>
        <taxon>Toxoplasma</taxon>
    </lineage>
</organism>
<evidence type="ECO:0000256" key="1">
    <source>
        <dbReference type="SAM" id="MobiDB-lite"/>
    </source>
</evidence>
<dbReference type="VEuPathDB" id="ToxoDB:TGMAS_273468B"/>
<gene>
    <name evidence="2" type="ORF">TGMAS_273468B</name>
</gene>
<name>A0A086QWU1_TOXGO</name>
<dbReference type="EMBL" id="AEXC02000396">
    <property type="protein sequence ID" value="KFH17073.1"/>
    <property type="molecule type" value="Genomic_DNA"/>
</dbReference>
<accession>A0A086QWU1</accession>
<proteinExistence type="predicted"/>
<comment type="caution">
    <text evidence="2">The sequence shown here is derived from an EMBL/GenBank/DDBJ whole genome shotgun (WGS) entry which is preliminary data.</text>
</comment>
<feature type="region of interest" description="Disordered" evidence="1">
    <location>
        <begin position="14"/>
        <end position="49"/>
    </location>
</feature>
<evidence type="ECO:0000313" key="3">
    <source>
        <dbReference type="Proteomes" id="UP000028821"/>
    </source>
</evidence>